<accession>A0ABD2WDV3</accession>
<evidence type="ECO:0000256" key="1">
    <source>
        <dbReference type="SAM" id="MobiDB-lite"/>
    </source>
</evidence>
<organism evidence="2 3">
    <name type="scientific">Trichogramma kaykai</name>
    <dbReference type="NCBI Taxonomy" id="54128"/>
    <lineage>
        <taxon>Eukaryota</taxon>
        <taxon>Metazoa</taxon>
        <taxon>Ecdysozoa</taxon>
        <taxon>Arthropoda</taxon>
        <taxon>Hexapoda</taxon>
        <taxon>Insecta</taxon>
        <taxon>Pterygota</taxon>
        <taxon>Neoptera</taxon>
        <taxon>Endopterygota</taxon>
        <taxon>Hymenoptera</taxon>
        <taxon>Apocrita</taxon>
        <taxon>Proctotrupomorpha</taxon>
        <taxon>Chalcidoidea</taxon>
        <taxon>Trichogrammatidae</taxon>
        <taxon>Trichogramma</taxon>
    </lineage>
</organism>
<sequence length="96" mass="10832">MNISPLASGDVLSANNKESFLFKDLWTTLGRLFDKKHLLHMSPSRRGIDNDDDDTKSIRKYVCMQGAKRNPSTSFVKPKEESAEAEEKIQSTSRSV</sequence>
<comment type="caution">
    <text evidence="2">The sequence shown here is derived from an EMBL/GenBank/DDBJ whole genome shotgun (WGS) entry which is preliminary data.</text>
</comment>
<feature type="region of interest" description="Disordered" evidence="1">
    <location>
        <begin position="68"/>
        <end position="96"/>
    </location>
</feature>
<reference evidence="2 3" key="1">
    <citation type="journal article" date="2024" name="bioRxiv">
        <title>A reference genome for Trichogramma kaykai: A tiny desert-dwelling parasitoid wasp with competing sex-ratio distorters.</title>
        <authorList>
            <person name="Culotta J."/>
            <person name="Lindsey A.R."/>
        </authorList>
    </citation>
    <scope>NUCLEOTIDE SEQUENCE [LARGE SCALE GENOMIC DNA]</scope>
    <source>
        <strain evidence="2 3">KSX58</strain>
    </source>
</reference>
<evidence type="ECO:0000313" key="3">
    <source>
        <dbReference type="Proteomes" id="UP001627154"/>
    </source>
</evidence>
<proteinExistence type="predicted"/>
<feature type="compositionally biased region" description="Basic and acidic residues" evidence="1">
    <location>
        <begin position="77"/>
        <end position="89"/>
    </location>
</feature>
<name>A0ABD2WDV3_9HYME</name>
<dbReference type="Proteomes" id="UP001627154">
    <property type="component" value="Unassembled WGS sequence"/>
</dbReference>
<protein>
    <submittedName>
        <fullName evidence="2">Uncharacterized protein</fullName>
    </submittedName>
</protein>
<dbReference type="EMBL" id="JBJJXI010000116">
    <property type="protein sequence ID" value="KAL3390769.1"/>
    <property type="molecule type" value="Genomic_DNA"/>
</dbReference>
<gene>
    <name evidence="2" type="ORF">TKK_014487</name>
</gene>
<evidence type="ECO:0000313" key="2">
    <source>
        <dbReference type="EMBL" id="KAL3390769.1"/>
    </source>
</evidence>
<keyword evidence="3" id="KW-1185">Reference proteome</keyword>
<dbReference type="AlphaFoldDB" id="A0ABD2WDV3"/>